<keyword evidence="5 11" id="KW-0479">Metal-binding</keyword>
<keyword evidence="7 11" id="KW-0418">Kinase</keyword>
<keyword evidence="8 11" id="KW-0067">ATP-binding</keyword>
<evidence type="ECO:0000256" key="7">
    <source>
        <dbReference type="ARBA" id="ARBA00022777"/>
    </source>
</evidence>
<comment type="cofactor">
    <cofactor evidence="2 11">
        <name>Mg(2+)</name>
        <dbReference type="ChEBI" id="CHEBI:18420"/>
    </cofactor>
</comment>
<comment type="pathway">
    <text evidence="3 11">Cofactor biosynthesis; thiamine diphosphate biosynthesis; 4-methyl-5-(2-phosphoethyl)-thiazole from 5-(2-hydroxyethyl)-4-methylthiazole: step 1/1.</text>
</comment>
<dbReference type="PRINTS" id="PR01099">
    <property type="entry name" value="HYETHTZKNASE"/>
</dbReference>
<organism evidence="12 13">
    <name type="scientific">Neptunitalea lumnitzerae</name>
    <dbReference type="NCBI Taxonomy" id="2965509"/>
    <lineage>
        <taxon>Bacteria</taxon>
        <taxon>Pseudomonadati</taxon>
        <taxon>Bacteroidota</taxon>
        <taxon>Flavobacteriia</taxon>
        <taxon>Flavobacteriales</taxon>
        <taxon>Flavobacteriaceae</taxon>
        <taxon>Neptunitalea</taxon>
    </lineage>
</organism>
<evidence type="ECO:0000256" key="4">
    <source>
        <dbReference type="ARBA" id="ARBA00022679"/>
    </source>
</evidence>
<feature type="binding site" evidence="11">
    <location>
        <position position="196"/>
    </location>
    <ligand>
        <name>substrate</name>
    </ligand>
</feature>
<dbReference type="Proteomes" id="UP001143543">
    <property type="component" value="Unassembled WGS sequence"/>
</dbReference>
<proteinExistence type="inferred from homology"/>
<evidence type="ECO:0000256" key="8">
    <source>
        <dbReference type="ARBA" id="ARBA00022840"/>
    </source>
</evidence>
<comment type="caution">
    <text evidence="12">The sequence shown here is derived from an EMBL/GenBank/DDBJ whole genome shotgun (WGS) entry which is preliminary data.</text>
</comment>
<dbReference type="RefSeq" id="WP_281764541.1">
    <property type="nucleotide sequence ID" value="NZ_BRVO01000001.1"/>
</dbReference>
<feature type="binding site" evidence="11">
    <location>
        <position position="123"/>
    </location>
    <ligand>
        <name>ATP</name>
        <dbReference type="ChEBI" id="CHEBI:30616"/>
    </ligand>
</feature>
<sequence>MKLNKENIIKNLQLVQEQSPLVHNITNYVVMNNTANALLAVGASPVMAHAIEEMEAMVAIAGTLVINIGTLDAQWVEGMLAAGKAANKKGIPIILDPVGAGATPFRTKTCWEIIETCNPTIIRGNSSEIMALVNEGIQTKGVDSTMASDDAVTGAKELAKKTNSIVVISGATDYITDGTTTYTIENGHPLMPKVTGLGCTASALCGAFSVIENNTLEACTSAMAIMGIAGELAAEKATGPGTLQLHFLDALYSITAKEVSDLYKA</sequence>
<evidence type="ECO:0000256" key="2">
    <source>
        <dbReference type="ARBA" id="ARBA00001946"/>
    </source>
</evidence>
<dbReference type="NCBIfam" id="TIGR00694">
    <property type="entry name" value="thiM"/>
    <property type="match status" value="1"/>
</dbReference>
<evidence type="ECO:0000256" key="3">
    <source>
        <dbReference type="ARBA" id="ARBA00004868"/>
    </source>
</evidence>
<dbReference type="InterPro" id="IPR029056">
    <property type="entry name" value="Ribokinase-like"/>
</dbReference>
<dbReference type="CDD" id="cd01170">
    <property type="entry name" value="THZ_kinase"/>
    <property type="match status" value="1"/>
</dbReference>
<keyword evidence="10 11" id="KW-0784">Thiamine biosynthesis</keyword>
<dbReference type="EC" id="2.7.1.50" evidence="11"/>
<keyword evidence="13" id="KW-1185">Reference proteome</keyword>
<evidence type="ECO:0000256" key="9">
    <source>
        <dbReference type="ARBA" id="ARBA00022842"/>
    </source>
</evidence>
<protein>
    <recommendedName>
        <fullName evidence="11">Hydroxyethylthiazole kinase</fullName>
        <ecNumber evidence="11">2.7.1.50</ecNumber>
    </recommendedName>
    <alternativeName>
        <fullName evidence="11">4-methyl-5-beta-hydroxyethylthiazole kinase</fullName>
        <shortName evidence="11">TH kinase</shortName>
        <shortName evidence="11">Thz kinase</shortName>
    </alternativeName>
</protein>
<evidence type="ECO:0000313" key="13">
    <source>
        <dbReference type="Proteomes" id="UP001143543"/>
    </source>
</evidence>
<dbReference type="InterPro" id="IPR000417">
    <property type="entry name" value="Hyethyz_kinase"/>
</dbReference>
<dbReference type="GO" id="GO:0016301">
    <property type="term" value="F:kinase activity"/>
    <property type="evidence" value="ECO:0007669"/>
    <property type="project" value="UniProtKB-KW"/>
</dbReference>
<dbReference type="PIRSF" id="PIRSF000513">
    <property type="entry name" value="Thz_kinase"/>
    <property type="match status" value="1"/>
</dbReference>
<gene>
    <name evidence="11 12" type="primary">thiM</name>
    <name evidence="12" type="ORF">Y10_12850</name>
</gene>
<dbReference type="Gene3D" id="3.40.1190.20">
    <property type="match status" value="1"/>
</dbReference>
<feature type="binding site" evidence="11">
    <location>
        <position position="169"/>
    </location>
    <ligand>
        <name>ATP</name>
        <dbReference type="ChEBI" id="CHEBI:30616"/>
    </ligand>
</feature>
<evidence type="ECO:0000256" key="6">
    <source>
        <dbReference type="ARBA" id="ARBA00022741"/>
    </source>
</evidence>
<accession>A0ABQ5MHP5</accession>
<keyword evidence="9 11" id="KW-0460">Magnesium</keyword>
<evidence type="ECO:0000256" key="11">
    <source>
        <dbReference type="HAMAP-Rule" id="MF_00228"/>
    </source>
</evidence>
<keyword evidence="4 11" id="KW-0808">Transferase</keyword>
<feature type="binding site" evidence="11">
    <location>
        <position position="47"/>
    </location>
    <ligand>
        <name>substrate</name>
    </ligand>
</feature>
<evidence type="ECO:0000256" key="5">
    <source>
        <dbReference type="ARBA" id="ARBA00022723"/>
    </source>
</evidence>
<comment type="catalytic activity">
    <reaction evidence="1 11">
        <text>5-(2-hydroxyethyl)-4-methylthiazole + ATP = 4-methyl-5-(2-phosphooxyethyl)-thiazole + ADP + H(+)</text>
        <dbReference type="Rhea" id="RHEA:24212"/>
        <dbReference type="ChEBI" id="CHEBI:15378"/>
        <dbReference type="ChEBI" id="CHEBI:17957"/>
        <dbReference type="ChEBI" id="CHEBI:30616"/>
        <dbReference type="ChEBI" id="CHEBI:58296"/>
        <dbReference type="ChEBI" id="CHEBI:456216"/>
        <dbReference type="EC" id="2.7.1.50"/>
    </reaction>
</comment>
<dbReference type="NCBIfam" id="NF006830">
    <property type="entry name" value="PRK09355.1"/>
    <property type="match status" value="1"/>
</dbReference>
<comment type="similarity">
    <text evidence="11">Belongs to the Thz kinase family.</text>
</comment>
<reference evidence="12" key="1">
    <citation type="submission" date="2022-07" db="EMBL/GenBank/DDBJ databases">
        <title>Taxonomy of Novel Oxalotrophic and Methylotrophic Bacteria.</title>
        <authorList>
            <person name="Sahin N."/>
            <person name="Tani A."/>
        </authorList>
    </citation>
    <scope>NUCLEOTIDE SEQUENCE</scope>
    <source>
        <strain evidence="12">Y10</strain>
    </source>
</reference>
<name>A0ABQ5MHP5_9FLAO</name>
<evidence type="ECO:0000256" key="10">
    <source>
        <dbReference type="ARBA" id="ARBA00022977"/>
    </source>
</evidence>
<evidence type="ECO:0000313" key="12">
    <source>
        <dbReference type="EMBL" id="GLB48917.1"/>
    </source>
</evidence>
<dbReference type="Pfam" id="PF02110">
    <property type="entry name" value="HK"/>
    <property type="match status" value="1"/>
</dbReference>
<dbReference type="EMBL" id="BRVO01000001">
    <property type="protein sequence ID" value="GLB48917.1"/>
    <property type="molecule type" value="Genomic_DNA"/>
</dbReference>
<comment type="function">
    <text evidence="11">Catalyzes the phosphorylation of the hydroxyl group of 4-methyl-5-beta-hydroxyethylthiazole (THZ).</text>
</comment>
<dbReference type="HAMAP" id="MF_00228">
    <property type="entry name" value="Thz_kinase"/>
    <property type="match status" value="1"/>
</dbReference>
<keyword evidence="6 11" id="KW-0547">Nucleotide-binding</keyword>
<evidence type="ECO:0000256" key="1">
    <source>
        <dbReference type="ARBA" id="ARBA00001771"/>
    </source>
</evidence>
<dbReference type="SUPFAM" id="SSF53613">
    <property type="entry name" value="Ribokinase-like"/>
    <property type="match status" value="1"/>
</dbReference>